<keyword evidence="1" id="KW-0812">Transmembrane</keyword>
<evidence type="ECO:0000256" key="1">
    <source>
        <dbReference type="SAM" id="Phobius"/>
    </source>
</evidence>
<comment type="caution">
    <text evidence="2">The sequence shown here is derived from an EMBL/GenBank/DDBJ whole genome shotgun (WGS) entry which is preliminary data.</text>
</comment>
<keyword evidence="1" id="KW-0472">Membrane</keyword>
<protein>
    <submittedName>
        <fullName evidence="2">Uncharacterized protein</fullName>
    </submittedName>
</protein>
<evidence type="ECO:0000313" key="2">
    <source>
        <dbReference type="EMBL" id="PRY21296.1"/>
    </source>
</evidence>
<proteinExistence type="predicted"/>
<feature type="transmembrane region" description="Helical" evidence="1">
    <location>
        <begin position="80"/>
        <end position="99"/>
    </location>
</feature>
<organism evidence="2 3">
    <name type="scientific">Pseudosporangium ferrugineum</name>
    <dbReference type="NCBI Taxonomy" id="439699"/>
    <lineage>
        <taxon>Bacteria</taxon>
        <taxon>Bacillati</taxon>
        <taxon>Actinomycetota</taxon>
        <taxon>Actinomycetes</taxon>
        <taxon>Micromonosporales</taxon>
        <taxon>Micromonosporaceae</taxon>
        <taxon>Pseudosporangium</taxon>
    </lineage>
</organism>
<reference evidence="2 3" key="1">
    <citation type="submission" date="2018-03" db="EMBL/GenBank/DDBJ databases">
        <title>Genomic Encyclopedia of Archaeal and Bacterial Type Strains, Phase II (KMG-II): from individual species to whole genera.</title>
        <authorList>
            <person name="Goeker M."/>
        </authorList>
    </citation>
    <scope>NUCLEOTIDE SEQUENCE [LARGE SCALE GENOMIC DNA]</scope>
    <source>
        <strain evidence="2 3">DSM 45348</strain>
    </source>
</reference>
<feature type="transmembrane region" description="Helical" evidence="1">
    <location>
        <begin position="47"/>
        <end position="68"/>
    </location>
</feature>
<dbReference type="RefSeq" id="WP_106130247.1">
    <property type="nucleotide sequence ID" value="NZ_PVZG01000020.1"/>
</dbReference>
<sequence length="165" mass="17100">MNVIRRGWSIGAAALLVAGASLLPWFRTGWADGDGWDTNTATAWTSSTWWAIAVIMCLLAAGAGLFGLRPGGLGAGLRWSAVGLAATAAAVTVVTWVRIPHLVRGGGMGWAAAGAESRDVGDIVRDDLVLIRIDGLTQQVGWGVYAGLAAMVVLTAALVHRALRP</sequence>
<feature type="transmembrane region" description="Helical" evidence="1">
    <location>
        <begin position="142"/>
        <end position="163"/>
    </location>
</feature>
<evidence type="ECO:0000313" key="3">
    <source>
        <dbReference type="Proteomes" id="UP000239209"/>
    </source>
</evidence>
<keyword evidence="3" id="KW-1185">Reference proteome</keyword>
<dbReference type="AlphaFoldDB" id="A0A2T0RJC3"/>
<accession>A0A2T0RJC3</accession>
<gene>
    <name evidence="2" type="ORF">CLV70_1205</name>
</gene>
<dbReference type="Proteomes" id="UP000239209">
    <property type="component" value="Unassembled WGS sequence"/>
</dbReference>
<keyword evidence="1" id="KW-1133">Transmembrane helix</keyword>
<dbReference type="OrthoDB" id="9935694at2"/>
<dbReference type="EMBL" id="PVZG01000020">
    <property type="protein sequence ID" value="PRY21296.1"/>
    <property type="molecule type" value="Genomic_DNA"/>
</dbReference>
<name>A0A2T0RJC3_9ACTN</name>